<sequence length="242" mass="27609">MQILPDKQTDQNLIKLLKANSNNFHFNQTQIKQRLLQSIRQTPQAAVRIPFRWILEYGSAVALIIILATATFGFAANSNPGDKFFPINKWGEQVILSLPLNDQTIAQIHTNIVNKRLRALTKLENEENQQAQETPAINNRRLITVKESHETLSAAITTITAQKEALRASDNSESINALNQVLTRLENLAKQQEEKIEAIESHTQNDQVREEIEDQLKQIHEVRNQVYQESKIQGKSIDNEEN</sequence>
<evidence type="ECO:0000313" key="3">
    <source>
        <dbReference type="EMBL" id="OGE94578.1"/>
    </source>
</evidence>
<feature type="transmembrane region" description="Helical" evidence="2">
    <location>
        <begin position="54"/>
        <end position="76"/>
    </location>
</feature>
<gene>
    <name evidence="3" type="ORF">A3B10_00250</name>
</gene>
<reference evidence="3 4" key="1">
    <citation type="journal article" date="2016" name="Nat. Commun.">
        <title>Thousands of microbial genomes shed light on interconnected biogeochemical processes in an aquifer system.</title>
        <authorList>
            <person name="Anantharaman K."/>
            <person name="Brown C.T."/>
            <person name="Hug L.A."/>
            <person name="Sharon I."/>
            <person name="Castelle C.J."/>
            <person name="Probst A.J."/>
            <person name="Thomas B.C."/>
            <person name="Singh A."/>
            <person name="Wilkins M.J."/>
            <person name="Karaoz U."/>
            <person name="Brodie E.L."/>
            <person name="Williams K.H."/>
            <person name="Hubbard S.S."/>
            <person name="Banfield J.F."/>
        </authorList>
    </citation>
    <scope>NUCLEOTIDE SEQUENCE [LARGE SCALE GENOMIC DNA]</scope>
</reference>
<dbReference type="STRING" id="1817841.A3B10_00250"/>
<comment type="caution">
    <text evidence="3">The sequence shown here is derived from an EMBL/GenBank/DDBJ whole genome shotgun (WGS) entry which is preliminary data.</text>
</comment>
<protein>
    <recommendedName>
        <fullName evidence="5">DUF5667 domain-containing protein</fullName>
    </recommendedName>
</protein>
<evidence type="ECO:0008006" key="5">
    <source>
        <dbReference type="Google" id="ProtNLM"/>
    </source>
</evidence>
<dbReference type="AlphaFoldDB" id="A0A1F5PXB7"/>
<evidence type="ECO:0000256" key="1">
    <source>
        <dbReference type="SAM" id="Coils"/>
    </source>
</evidence>
<proteinExistence type="predicted"/>
<evidence type="ECO:0000313" key="4">
    <source>
        <dbReference type="Proteomes" id="UP000177281"/>
    </source>
</evidence>
<dbReference type="EMBL" id="MFFB01000013">
    <property type="protein sequence ID" value="OGE94578.1"/>
    <property type="molecule type" value="Genomic_DNA"/>
</dbReference>
<organism evidence="3 4">
    <name type="scientific">Candidatus Doudnabacteria bacterium RIFCSPLOWO2_01_FULL_44_21</name>
    <dbReference type="NCBI Taxonomy" id="1817841"/>
    <lineage>
        <taxon>Bacteria</taxon>
        <taxon>Candidatus Doudnaibacteriota</taxon>
    </lineage>
</organism>
<keyword evidence="1" id="KW-0175">Coiled coil</keyword>
<accession>A0A1F5PXB7</accession>
<feature type="coiled-coil region" evidence="1">
    <location>
        <begin position="175"/>
        <end position="229"/>
    </location>
</feature>
<name>A0A1F5PXB7_9BACT</name>
<evidence type="ECO:0000256" key="2">
    <source>
        <dbReference type="SAM" id="Phobius"/>
    </source>
</evidence>
<dbReference type="Proteomes" id="UP000177281">
    <property type="component" value="Unassembled WGS sequence"/>
</dbReference>
<keyword evidence="2" id="KW-0472">Membrane</keyword>
<keyword evidence="2" id="KW-0812">Transmembrane</keyword>
<keyword evidence="2" id="KW-1133">Transmembrane helix</keyword>